<evidence type="ECO:0000256" key="5">
    <source>
        <dbReference type="ARBA" id="ARBA00022692"/>
    </source>
</evidence>
<feature type="region of interest" description="Disordered" evidence="9">
    <location>
        <begin position="435"/>
        <end position="459"/>
    </location>
</feature>
<evidence type="ECO:0000256" key="2">
    <source>
        <dbReference type="ARBA" id="ARBA00022448"/>
    </source>
</evidence>
<gene>
    <name evidence="12" type="ORF">LH22_05750</name>
</gene>
<dbReference type="Proteomes" id="UP000029495">
    <property type="component" value="Chromosome"/>
</dbReference>
<name>A0ABM5RGE2_9GAMM</name>
<dbReference type="InterPro" id="IPR004796">
    <property type="entry name" value="PTS_IIC_cello"/>
</dbReference>
<dbReference type="PANTHER" id="PTHR33989:SF11">
    <property type="entry name" value="LICHENAN PERMEASE IIC COMPONENT"/>
    <property type="match status" value="1"/>
</dbReference>
<evidence type="ECO:0000256" key="9">
    <source>
        <dbReference type="SAM" id="MobiDB-lite"/>
    </source>
</evidence>
<evidence type="ECO:0000256" key="4">
    <source>
        <dbReference type="ARBA" id="ARBA00022597"/>
    </source>
</evidence>
<feature type="transmembrane region" description="Helical" evidence="10">
    <location>
        <begin position="31"/>
        <end position="52"/>
    </location>
</feature>
<feature type="transmembrane region" description="Helical" evidence="10">
    <location>
        <begin position="326"/>
        <end position="345"/>
    </location>
</feature>
<evidence type="ECO:0000256" key="7">
    <source>
        <dbReference type="ARBA" id="ARBA00023136"/>
    </source>
</evidence>
<feature type="compositionally biased region" description="Polar residues" evidence="9">
    <location>
        <begin position="443"/>
        <end position="459"/>
    </location>
</feature>
<keyword evidence="13" id="KW-1185">Reference proteome</keyword>
<feature type="transmembrane region" description="Helical" evidence="10">
    <location>
        <begin position="376"/>
        <end position="395"/>
    </location>
</feature>
<keyword evidence="5 10" id="KW-0812">Transmembrane</keyword>
<dbReference type="InterPro" id="IPR003352">
    <property type="entry name" value="PTS_EIIC"/>
</dbReference>
<dbReference type="Pfam" id="PF02378">
    <property type="entry name" value="PTS_EIIC"/>
    <property type="match status" value="1"/>
</dbReference>
<dbReference type="NCBIfam" id="TIGR00410">
    <property type="entry name" value="lacE"/>
    <property type="match status" value="1"/>
</dbReference>
<feature type="transmembrane region" description="Helical" evidence="10">
    <location>
        <begin position="294"/>
        <end position="314"/>
    </location>
</feature>
<dbReference type="InterPro" id="IPR051088">
    <property type="entry name" value="PTS_Sugar-EIIC/EIIB"/>
</dbReference>
<keyword evidence="3 8" id="KW-1003">Cell membrane</keyword>
<feature type="transmembrane region" description="Helical" evidence="10">
    <location>
        <begin position="401"/>
        <end position="421"/>
    </location>
</feature>
<protein>
    <recommendedName>
        <fullName evidence="8">Permease IIC component</fullName>
    </recommendedName>
</protein>
<evidence type="ECO:0000313" key="13">
    <source>
        <dbReference type="Proteomes" id="UP000029495"/>
    </source>
</evidence>
<evidence type="ECO:0000256" key="8">
    <source>
        <dbReference type="PIRNR" id="PIRNR006351"/>
    </source>
</evidence>
<proteinExistence type="predicted"/>
<keyword evidence="4 8" id="KW-0762">Sugar transport</keyword>
<dbReference type="RefSeq" id="WP_038644778.1">
    <property type="nucleotide sequence ID" value="NZ_CP009454.1"/>
</dbReference>
<feature type="transmembrane region" description="Helical" evidence="10">
    <location>
        <begin position="213"/>
        <end position="231"/>
    </location>
</feature>
<dbReference type="NCBIfam" id="TIGR00359">
    <property type="entry name" value="cello_pts_IIC"/>
    <property type="match status" value="1"/>
</dbReference>
<evidence type="ECO:0000256" key="3">
    <source>
        <dbReference type="ARBA" id="ARBA00022475"/>
    </source>
</evidence>
<dbReference type="InterPro" id="IPR004501">
    <property type="entry name" value="PTS_EIIC_3"/>
</dbReference>
<feature type="transmembrane region" description="Helical" evidence="10">
    <location>
        <begin position="72"/>
        <end position="92"/>
    </location>
</feature>
<reference evidence="12 13" key="1">
    <citation type="submission" date="2014-09" db="EMBL/GenBank/DDBJ databases">
        <authorList>
            <person name="Chan K.-G."/>
        </authorList>
    </citation>
    <scope>NUCLEOTIDE SEQUENCE [LARGE SCALE GENOMIC DNA]</scope>
    <source>
        <strain evidence="12 13">ND04</strain>
    </source>
</reference>
<evidence type="ECO:0000313" key="12">
    <source>
        <dbReference type="EMBL" id="AIR84993.1"/>
    </source>
</evidence>
<dbReference type="EMBL" id="CP009454">
    <property type="protein sequence ID" value="AIR84993.1"/>
    <property type="molecule type" value="Genomic_DNA"/>
</dbReference>
<keyword evidence="7 8" id="KW-0472">Membrane</keyword>
<comment type="subcellular location">
    <subcellularLocation>
        <location evidence="1">Cell membrane</location>
        <topology evidence="1">Multi-pass membrane protein</topology>
    </subcellularLocation>
</comment>
<comment type="function">
    <text evidence="8">The phosphoenolpyruvate-dependent sugar phosphotransferase system (PTS), a major carbohydrate active -transport system, catalyzes the phosphorylation of incoming sugar substrates concomitant with their translocation across the cell membrane.</text>
</comment>
<evidence type="ECO:0000259" key="11">
    <source>
        <dbReference type="PROSITE" id="PS51105"/>
    </source>
</evidence>
<dbReference type="PROSITE" id="PS51105">
    <property type="entry name" value="PTS_EIIC_TYPE_3"/>
    <property type="match status" value="1"/>
</dbReference>
<feature type="transmembrane region" description="Helical" evidence="10">
    <location>
        <begin position="238"/>
        <end position="262"/>
    </location>
</feature>
<accession>A0ABM5RGE2</accession>
<dbReference type="PIRSF" id="PIRSF006351">
    <property type="entry name" value="PTS_EIIC-Cellobiose"/>
    <property type="match status" value="1"/>
</dbReference>
<feature type="transmembrane region" description="Helical" evidence="10">
    <location>
        <begin position="144"/>
        <end position="166"/>
    </location>
</feature>
<evidence type="ECO:0000256" key="6">
    <source>
        <dbReference type="ARBA" id="ARBA00022989"/>
    </source>
</evidence>
<evidence type="ECO:0000256" key="10">
    <source>
        <dbReference type="SAM" id="Phobius"/>
    </source>
</evidence>
<feature type="transmembrane region" description="Helical" evidence="10">
    <location>
        <begin position="104"/>
        <end position="124"/>
    </location>
</feature>
<feature type="domain" description="PTS EIIC type-3" evidence="11">
    <location>
        <begin position="7"/>
        <end position="421"/>
    </location>
</feature>
<evidence type="ECO:0000256" key="1">
    <source>
        <dbReference type="ARBA" id="ARBA00004651"/>
    </source>
</evidence>
<keyword evidence="2 8" id="KW-0813">Transport</keyword>
<feature type="transmembrane region" description="Helical" evidence="10">
    <location>
        <begin position="351"/>
        <end position="369"/>
    </location>
</feature>
<feature type="transmembrane region" description="Helical" evidence="10">
    <location>
        <begin position="187"/>
        <end position="207"/>
    </location>
</feature>
<keyword evidence="6 10" id="KW-1133">Transmembrane helix</keyword>
<organism evidence="12 13">
    <name type="scientific">Pantoea rwandensis</name>
    <dbReference type="NCBI Taxonomy" id="1076550"/>
    <lineage>
        <taxon>Bacteria</taxon>
        <taxon>Pseudomonadati</taxon>
        <taxon>Pseudomonadota</taxon>
        <taxon>Gammaproteobacteria</taxon>
        <taxon>Enterobacterales</taxon>
        <taxon>Erwiniaceae</taxon>
        <taxon>Pantoea</taxon>
    </lineage>
</organism>
<dbReference type="PANTHER" id="PTHR33989">
    <property type="match status" value="1"/>
</dbReference>
<sequence length="459" mass="50153">MSNRTFIERYVLPAALKVAGQKHVLSVRDGIILNMPFMLIGSFFLIFAYLPIPAWGHLMADLFGDTWRNKLLYPVRATYDIMALISSFGIAYRLAEKYRTLDPLTSGAMALVAFVMTIPQQTLFAPVENAPAQLVTGVLPISMIGSQGLFVAIVIALMSTEIYRFVHNRNLVIKMPEGVPPAVAKSFLALVPGFCVLAVVLIIRLAVEASPFGDINNLIATVIGLPMHHVGGTLPGMIFSVLLIGILWTLGLHGDAIVLVFIQPVWLSNMSENLEAFQHNQPIPHIFTQQFYDLWIAPGGTGALLGLVIFMLIRSRSRQMKQLGKIAGPAALFNISEPLVFGIPLVMNPYLFLPFILTPVVLVIVSWAAMTTGLVAPPAGIALPFTTPIFVSGYLATGGHISGTVLQVVNLAISMVIYYPFFRVWDRLKQREEQQSEQQAQAVTGSAVVSSFPANPSRQ</sequence>